<evidence type="ECO:0000313" key="2">
    <source>
        <dbReference type="Proteomes" id="UP001272137"/>
    </source>
</evidence>
<dbReference type="Proteomes" id="UP001272137">
    <property type="component" value="Unassembled WGS sequence"/>
</dbReference>
<reference evidence="1" key="1">
    <citation type="submission" date="2018-08" db="EMBL/GenBank/DDBJ databases">
        <title>Identification of Burkholderia cepacia strains that express a Burkholderia pseudomallei-like capsular polysaccharide.</title>
        <authorList>
            <person name="Burtnick M.N."/>
            <person name="Vongsouvath M."/>
            <person name="Newton P."/>
            <person name="Wuthiekanun V."/>
            <person name="Limmathurotsakul D."/>
            <person name="Brett P.J."/>
            <person name="Chantratita N."/>
            <person name="Dance D.A."/>
        </authorList>
    </citation>
    <scope>NUCLEOTIDE SEQUENCE</scope>
    <source>
        <strain evidence="1">SBXCC001</strain>
    </source>
</reference>
<dbReference type="RefSeq" id="WP_318826144.1">
    <property type="nucleotide sequence ID" value="NZ_QXCT01000001.1"/>
</dbReference>
<protein>
    <submittedName>
        <fullName evidence="1">Uncharacterized protein</fullName>
    </submittedName>
</protein>
<organism evidence="1 2">
    <name type="scientific">Burkholderia thailandensis</name>
    <dbReference type="NCBI Taxonomy" id="57975"/>
    <lineage>
        <taxon>Bacteria</taxon>
        <taxon>Pseudomonadati</taxon>
        <taxon>Pseudomonadota</taxon>
        <taxon>Betaproteobacteria</taxon>
        <taxon>Burkholderiales</taxon>
        <taxon>Burkholderiaceae</taxon>
        <taxon>Burkholderia</taxon>
        <taxon>pseudomallei group</taxon>
    </lineage>
</organism>
<sequence>MTNVLSVFRAALAEAVQDEIVETNVLYGWTYQRNDAPGRDDDVDPFTAEEQAAILGAMVGQEKICSSLRFGLACGHPS</sequence>
<evidence type="ECO:0000313" key="1">
    <source>
        <dbReference type="EMBL" id="MDW9253086.1"/>
    </source>
</evidence>
<proteinExistence type="predicted"/>
<name>A0AAW9CTA9_BURTH</name>
<gene>
    <name evidence="1" type="ORF">C7S16_5161</name>
</gene>
<dbReference type="EMBL" id="QXCT01000001">
    <property type="protein sequence ID" value="MDW9253086.1"/>
    <property type="molecule type" value="Genomic_DNA"/>
</dbReference>
<accession>A0AAW9CTA9</accession>
<comment type="caution">
    <text evidence="1">The sequence shown here is derived from an EMBL/GenBank/DDBJ whole genome shotgun (WGS) entry which is preliminary data.</text>
</comment>
<dbReference type="AlphaFoldDB" id="A0AAW9CTA9"/>